<keyword evidence="3" id="KW-1185">Reference proteome</keyword>
<organism evidence="2 3">
    <name type="scientific">Paenibacillus planticolens</name>
    <dbReference type="NCBI Taxonomy" id="2654976"/>
    <lineage>
        <taxon>Bacteria</taxon>
        <taxon>Bacillati</taxon>
        <taxon>Bacillota</taxon>
        <taxon>Bacilli</taxon>
        <taxon>Bacillales</taxon>
        <taxon>Paenibacillaceae</taxon>
        <taxon>Paenibacillus</taxon>
    </lineage>
</organism>
<gene>
    <name evidence="2" type="ORF">GC097_30585</name>
</gene>
<feature type="transmembrane region" description="Helical" evidence="1">
    <location>
        <begin position="112"/>
        <end position="132"/>
    </location>
</feature>
<evidence type="ECO:0000313" key="2">
    <source>
        <dbReference type="EMBL" id="NOV04328.1"/>
    </source>
</evidence>
<proteinExistence type="predicted"/>
<evidence type="ECO:0000313" key="3">
    <source>
        <dbReference type="Proteomes" id="UP000618579"/>
    </source>
</evidence>
<dbReference type="RefSeq" id="WP_171687131.1">
    <property type="nucleotide sequence ID" value="NZ_WHNZ01000081.1"/>
</dbReference>
<name>A0ABX1ZWT6_9BACL</name>
<protein>
    <submittedName>
        <fullName evidence="2">DUF1453 family protein</fullName>
    </submittedName>
</protein>
<reference evidence="2 3" key="1">
    <citation type="submission" date="2019-10" db="EMBL/GenBank/DDBJ databases">
        <title>Description of Paenibacillus pedi sp. nov.</title>
        <authorList>
            <person name="Carlier A."/>
            <person name="Qi S."/>
        </authorList>
    </citation>
    <scope>NUCLEOTIDE SEQUENCE [LARGE SCALE GENOMIC DNA]</scope>
    <source>
        <strain evidence="2 3">LMG 31457</strain>
    </source>
</reference>
<dbReference type="Pfam" id="PF07301">
    <property type="entry name" value="DUF1453"/>
    <property type="match status" value="1"/>
</dbReference>
<keyword evidence="1" id="KW-1133">Transmembrane helix</keyword>
<feature type="transmembrane region" description="Helical" evidence="1">
    <location>
        <begin position="89"/>
        <end position="106"/>
    </location>
</feature>
<comment type="caution">
    <text evidence="2">The sequence shown here is derived from an EMBL/GenBank/DDBJ whole genome shotgun (WGS) entry which is preliminary data.</text>
</comment>
<evidence type="ECO:0000256" key="1">
    <source>
        <dbReference type="SAM" id="Phobius"/>
    </source>
</evidence>
<dbReference type="EMBL" id="WHNZ01000081">
    <property type="protein sequence ID" value="NOV04328.1"/>
    <property type="molecule type" value="Genomic_DNA"/>
</dbReference>
<sequence>MNTYLIVLVILILLMVREREVRPSRMWITPALFVWLIFSNVLQKTAMTPLNLLLYVICLFVGIGIGLWRGKLDKVRIHPQSGKVTSQSSWASIVLFMGIVLLRMLAESWGKAHLLVSLSSALLFISLGSVCARRYFLFLRYKQLRGSTR</sequence>
<feature type="transmembrane region" description="Helical" evidence="1">
    <location>
        <begin position="47"/>
        <end position="68"/>
    </location>
</feature>
<keyword evidence="1" id="KW-0812">Transmembrane</keyword>
<keyword evidence="1" id="KW-0472">Membrane</keyword>
<dbReference type="InterPro" id="IPR058247">
    <property type="entry name" value="DUF1453"/>
</dbReference>
<accession>A0ABX1ZWT6</accession>
<dbReference type="Proteomes" id="UP000618579">
    <property type="component" value="Unassembled WGS sequence"/>
</dbReference>